<evidence type="ECO:0000313" key="4">
    <source>
        <dbReference type="Proteomes" id="UP000224006"/>
    </source>
</evidence>
<dbReference type="Pfam" id="PF18161">
    <property type="entry name" value="ISP1_C"/>
    <property type="match status" value="1"/>
</dbReference>
<dbReference type="RefSeq" id="XP_029217313.1">
    <property type="nucleotide sequence ID" value="XM_029366853.1"/>
</dbReference>
<evidence type="ECO:0000256" key="1">
    <source>
        <dbReference type="SAM" id="MobiDB-lite"/>
    </source>
</evidence>
<organism evidence="3 4">
    <name type="scientific">Besnoitia besnoiti</name>
    <name type="common">Apicomplexan protozoan</name>
    <dbReference type="NCBI Taxonomy" id="94643"/>
    <lineage>
        <taxon>Eukaryota</taxon>
        <taxon>Sar</taxon>
        <taxon>Alveolata</taxon>
        <taxon>Apicomplexa</taxon>
        <taxon>Conoidasida</taxon>
        <taxon>Coccidia</taxon>
        <taxon>Eucoccidiorida</taxon>
        <taxon>Eimeriorina</taxon>
        <taxon>Sarcocystidae</taxon>
        <taxon>Besnoitia</taxon>
    </lineage>
</organism>
<reference evidence="3 4" key="1">
    <citation type="submission" date="2017-09" db="EMBL/GenBank/DDBJ databases">
        <title>Genome sequencing of Besnoitia besnoiti strain Bb-Ger1.</title>
        <authorList>
            <person name="Schares G."/>
            <person name="Venepally P."/>
            <person name="Lorenzi H.A."/>
        </authorList>
    </citation>
    <scope>NUCLEOTIDE SEQUENCE [LARGE SCALE GENOMIC DNA]</scope>
    <source>
        <strain evidence="3 4">Bb-Ger1</strain>
    </source>
</reference>
<dbReference type="Proteomes" id="UP000224006">
    <property type="component" value="Chromosome VIII"/>
</dbReference>
<protein>
    <submittedName>
        <fullName evidence="3">IMC sub-compartment protein ISP1</fullName>
    </submittedName>
</protein>
<dbReference type="GeneID" id="40313429"/>
<dbReference type="InterPro" id="IPR041316">
    <property type="entry name" value="ISP1_C"/>
</dbReference>
<proteinExistence type="predicted"/>
<dbReference type="AlphaFoldDB" id="A0A2A9M807"/>
<dbReference type="OrthoDB" id="328439at2759"/>
<gene>
    <name evidence="3" type="ORF">BESB_085030</name>
</gene>
<feature type="compositionally biased region" description="Basic and acidic residues" evidence="1">
    <location>
        <begin position="28"/>
        <end position="38"/>
    </location>
</feature>
<dbReference type="VEuPathDB" id="ToxoDB:BESB_085030"/>
<feature type="region of interest" description="Disordered" evidence="1">
    <location>
        <begin position="1"/>
        <end position="58"/>
    </location>
</feature>
<dbReference type="Gene3D" id="2.30.29.30">
    <property type="entry name" value="Pleckstrin-homology domain (PH domain)/Phosphotyrosine-binding domain (PTB)"/>
    <property type="match status" value="1"/>
</dbReference>
<name>A0A2A9M807_BESBE</name>
<sequence>MGAVSSCCAVEESEDRQVMKENGGAKASKSEKSRDDRKKNGKYSKSRSSGPRREGPAVTAEQIEDLNQRLLSGMAVLVLLQDGTRLSCVLHYNAKDASLSISCEDKVRVIPLSDIKALLHTHEQLQRVETKANLVDDECCVALHLLESGNCIPLRFENVVDKCCFVDLVKQIKA</sequence>
<evidence type="ECO:0000313" key="3">
    <source>
        <dbReference type="EMBL" id="PFH33304.1"/>
    </source>
</evidence>
<evidence type="ECO:0000259" key="2">
    <source>
        <dbReference type="Pfam" id="PF18161"/>
    </source>
</evidence>
<accession>A0A2A9M807</accession>
<dbReference type="KEGG" id="bbes:BESB_085030"/>
<dbReference type="EMBL" id="NWUJ01000009">
    <property type="protein sequence ID" value="PFH33304.1"/>
    <property type="molecule type" value="Genomic_DNA"/>
</dbReference>
<feature type="domain" description="ISP1 C-terminal" evidence="2">
    <location>
        <begin position="66"/>
        <end position="170"/>
    </location>
</feature>
<dbReference type="InterPro" id="IPR011993">
    <property type="entry name" value="PH-like_dom_sf"/>
</dbReference>
<comment type="caution">
    <text evidence="3">The sequence shown here is derived from an EMBL/GenBank/DDBJ whole genome shotgun (WGS) entry which is preliminary data.</text>
</comment>
<keyword evidence="4" id="KW-1185">Reference proteome</keyword>